<organism evidence="7 8">
    <name type="scientific">Acinetobacter populi</name>
    <dbReference type="NCBI Taxonomy" id="1582270"/>
    <lineage>
        <taxon>Bacteria</taxon>
        <taxon>Pseudomonadati</taxon>
        <taxon>Pseudomonadota</taxon>
        <taxon>Gammaproteobacteria</taxon>
        <taxon>Moraxellales</taxon>
        <taxon>Moraxellaceae</taxon>
        <taxon>Acinetobacter</taxon>
    </lineage>
</organism>
<comment type="subcellular location">
    <subcellularLocation>
        <location evidence="1">Membrane</location>
        <topology evidence="1">Multi-pass membrane protein</topology>
    </subcellularLocation>
</comment>
<feature type="transmembrane region" description="Helical" evidence="6">
    <location>
        <begin position="64"/>
        <end position="85"/>
    </location>
</feature>
<feature type="compositionally biased region" description="Polar residues" evidence="5">
    <location>
        <begin position="179"/>
        <end position="194"/>
    </location>
</feature>
<evidence type="ECO:0000313" key="7">
    <source>
        <dbReference type="EMBL" id="OUY07443.1"/>
    </source>
</evidence>
<dbReference type="InterPro" id="IPR003825">
    <property type="entry name" value="Colicin-V_CvpA"/>
</dbReference>
<protein>
    <recommendedName>
        <fullName evidence="9">Colicin V synthesis protein</fullName>
    </recommendedName>
</protein>
<feature type="region of interest" description="Disordered" evidence="5">
    <location>
        <begin position="163"/>
        <end position="194"/>
    </location>
</feature>
<evidence type="ECO:0008006" key="9">
    <source>
        <dbReference type="Google" id="ProtNLM"/>
    </source>
</evidence>
<dbReference type="EMBL" id="NEXX01000002">
    <property type="protein sequence ID" value="OUY07443.1"/>
    <property type="molecule type" value="Genomic_DNA"/>
</dbReference>
<evidence type="ECO:0000256" key="5">
    <source>
        <dbReference type="SAM" id="MobiDB-lite"/>
    </source>
</evidence>
<evidence type="ECO:0000256" key="4">
    <source>
        <dbReference type="ARBA" id="ARBA00023136"/>
    </source>
</evidence>
<feature type="transmembrane region" description="Helical" evidence="6">
    <location>
        <begin position="29"/>
        <end position="44"/>
    </location>
</feature>
<dbReference type="Pfam" id="PF02674">
    <property type="entry name" value="Colicin_V"/>
    <property type="match status" value="1"/>
</dbReference>
<feature type="transmembrane region" description="Helical" evidence="6">
    <location>
        <begin position="105"/>
        <end position="126"/>
    </location>
</feature>
<dbReference type="PANTHER" id="PTHR37306">
    <property type="entry name" value="COLICIN V PRODUCTION PROTEIN"/>
    <property type="match status" value="1"/>
</dbReference>
<keyword evidence="4 6" id="KW-0472">Membrane</keyword>
<reference evidence="7 8" key="1">
    <citation type="submission" date="2017-05" db="EMBL/GenBank/DDBJ databases">
        <title>Acinetobacter populi ANC 5415 (= PBJ7), whole genome shotgun sequencing project.</title>
        <authorList>
            <person name="Nemec A."/>
            <person name="Radolfova-Krizova L."/>
        </authorList>
    </citation>
    <scope>NUCLEOTIDE SEQUENCE [LARGE SCALE GENOMIC DNA]</scope>
    <source>
        <strain evidence="7 8">PBJ7</strain>
    </source>
</reference>
<evidence type="ECO:0000256" key="1">
    <source>
        <dbReference type="ARBA" id="ARBA00004141"/>
    </source>
</evidence>
<dbReference type="RefSeq" id="WP_087619994.1">
    <property type="nucleotide sequence ID" value="NZ_JAKVJF010000021.1"/>
</dbReference>
<evidence type="ECO:0000256" key="6">
    <source>
        <dbReference type="SAM" id="Phobius"/>
    </source>
</evidence>
<comment type="caution">
    <text evidence="7">The sequence shown here is derived from an EMBL/GenBank/DDBJ whole genome shotgun (WGS) entry which is preliminary data.</text>
</comment>
<keyword evidence="3 6" id="KW-1133">Transmembrane helix</keyword>
<accession>A0A1Z9YZ13</accession>
<sequence>MNNIDLVILVLLLLSSINGLRQGLIHALANLIGWVLALILAIRYNEQVQPWMALLTDDVTLQKIAAFAAIVMLVILLTWIAGYFLHQVFKKLKLSWLNRLAGGTFGLAKSLVVFLVLIHTLNPWFAESKTWKNSKMIALLLPYAAPATAYSKEIVQITTDKLENQQSDKNNHGQGGIMRNSTTDNRSQVDNPFQ</sequence>
<evidence type="ECO:0000256" key="2">
    <source>
        <dbReference type="ARBA" id="ARBA00022692"/>
    </source>
</evidence>
<keyword evidence="2 6" id="KW-0812">Transmembrane</keyword>
<dbReference type="GO" id="GO:0016020">
    <property type="term" value="C:membrane"/>
    <property type="evidence" value="ECO:0007669"/>
    <property type="project" value="UniProtKB-SubCell"/>
</dbReference>
<proteinExistence type="predicted"/>
<gene>
    <name evidence="7" type="ORF">CAP51_06725</name>
</gene>
<evidence type="ECO:0000256" key="3">
    <source>
        <dbReference type="ARBA" id="ARBA00022989"/>
    </source>
</evidence>
<dbReference type="AlphaFoldDB" id="A0A1Z9YZ13"/>
<dbReference type="Proteomes" id="UP000196536">
    <property type="component" value="Unassembled WGS sequence"/>
</dbReference>
<dbReference type="OrthoDB" id="9810601at2"/>
<keyword evidence="8" id="KW-1185">Reference proteome</keyword>
<dbReference type="PANTHER" id="PTHR37306:SF1">
    <property type="entry name" value="COLICIN V PRODUCTION PROTEIN"/>
    <property type="match status" value="1"/>
</dbReference>
<evidence type="ECO:0000313" key="8">
    <source>
        <dbReference type="Proteomes" id="UP000196536"/>
    </source>
</evidence>
<name>A0A1Z9YZ13_9GAMM</name>
<dbReference type="GO" id="GO:0009403">
    <property type="term" value="P:toxin biosynthetic process"/>
    <property type="evidence" value="ECO:0007669"/>
    <property type="project" value="InterPro"/>
</dbReference>